<sequence length="229" mass="25631">MDAAYRIGELVAAREIAPPRPTTIEGRSVRLVSLDPAAHAAALFDELQGPGADPLMWDYLGYGPFADVDTFTQTLNGFAASADPLWFAFVDAGTDQSVGMGGYLRIDRANRVIEIGHLCFGRSMQRATAATETIYLLIRHAFDLGYRRVEWKCNDLNERSKRAALRFGFTYEGTFRQHMIVRGRNRDTAWFAIVDGDWPAIQERFEAWLAPGNFDAAGQQRTRLHAPDT</sequence>
<gene>
    <name evidence="2" type="ORF">AVDCRST_MAG33-586</name>
</gene>
<dbReference type="Pfam" id="PF13302">
    <property type="entry name" value="Acetyltransf_3"/>
    <property type="match status" value="1"/>
</dbReference>
<dbReference type="PANTHER" id="PTHR43441">
    <property type="entry name" value="RIBOSOMAL-PROTEIN-SERINE ACETYLTRANSFERASE"/>
    <property type="match status" value="1"/>
</dbReference>
<dbReference type="InterPro" id="IPR051908">
    <property type="entry name" value="Ribosomal_N-acetyltransferase"/>
</dbReference>
<feature type="domain" description="N-acetyltransferase" evidence="1">
    <location>
        <begin position="29"/>
        <end position="187"/>
    </location>
</feature>
<proteinExistence type="predicted"/>
<dbReference type="Gene3D" id="3.40.630.30">
    <property type="match status" value="1"/>
</dbReference>
<name>A0A6J4UGA3_9BACT</name>
<dbReference type="GO" id="GO:0008999">
    <property type="term" value="F:protein-N-terminal-alanine acetyltransferase activity"/>
    <property type="evidence" value="ECO:0007669"/>
    <property type="project" value="TreeGrafter"/>
</dbReference>
<dbReference type="PANTHER" id="PTHR43441:SF2">
    <property type="entry name" value="FAMILY ACETYLTRANSFERASE, PUTATIVE (AFU_ORTHOLOGUE AFUA_7G00850)-RELATED"/>
    <property type="match status" value="1"/>
</dbReference>
<dbReference type="InterPro" id="IPR000182">
    <property type="entry name" value="GNAT_dom"/>
</dbReference>
<dbReference type="InterPro" id="IPR016181">
    <property type="entry name" value="Acyl_CoA_acyltransferase"/>
</dbReference>
<keyword evidence="2" id="KW-0808">Transferase</keyword>
<evidence type="ECO:0000259" key="1">
    <source>
        <dbReference type="PROSITE" id="PS51186"/>
    </source>
</evidence>
<dbReference type="AlphaFoldDB" id="A0A6J4UGA3"/>
<evidence type="ECO:0000313" key="2">
    <source>
        <dbReference type="EMBL" id="CAA9547395.1"/>
    </source>
</evidence>
<accession>A0A6J4UGA3</accession>
<dbReference type="GO" id="GO:1990189">
    <property type="term" value="F:protein N-terminal-serine acetyltransferase activity"/>
    <property type="evidence" value="ECO:0007669"/>
    <property type="project" value="TreeGrafter"/>
</dbReference>
<reference evidence="2" key="1">
    <citation type="submission" date="2020-02" db="EMBL/GenBank/DDBJ databases">
        <authorList>
            <person name="Meier V. D."/>
        </authorList>
    </citation>
    <scope>NUCLEOTIDE SEQUENCE</scope>
    <source>
        <strain evidence="2">AVDCRST_MAG33</strain>
    </source>
</reference>
<organism evidence="2">
    <name type="scientific">uncultured Thermomicrobiales bacterium</name>
    <dbReference type="NCBI Taxonomy" id="1645740"/>
    <lineage>
        <taxon>Bacteria</taxon>
        <taxon>Pseudomonadati</taxon>
        <taxon>Thermomicrobiota</taxon>
        <taxon>Thermomicrobia</taxon>
        <taxon>Thermomicrobiales</taxon>
        <taxon>environmental samples</taxon>
    </lineage>
</organism>
<dbReference type="EMBL" id="CADCWK010000047">
    <property type="protein sequence ID" value="CAA9547395.1"/>
    <property type="molecule type" value="Genomic_DNA"/>
</dbReference>
<dbReference type="SUPFAM" id="SSF55729">
    <property type="entry name" value="Acyl-CoA N-acyltransferases (Nat)"/>
    <property type="match status" value="1"/>
</dbReference>
<dbReference type="FunFam" id="3.40.630.30:FF:000047">
    <property type="entry name" value="Acetyltransferase, GNAT family"/>
    <property type="match status" value="1"/>
</dbReference>
<protein>
    <submittedName>
        <fullName evidence="2">GNAT family acetyltransferase PA5433</fullName>
    </submittedName>
</protein>
<dbReference type="PROSITE" id="PS51186">
    <property type="entry name" value="GNAT"/>
    <property type="match status" value="1"/>
</dbReference>
<dbReference type="GO" id="GO:0005737">
    <property type="term" value="C:cytoplasm"/>
    <property type="evidence" value="ECO:0007669"/>
    <property type="project" value="TreeGrafter"/>
</dbReference>